<feature type="compositionally biased region" description="Basic and acidic residues" evidence="5">
    <location>
        <begin position="43"/>
        <end position="52"/>
    </location>
</feature>
<feature type="region of interest" description="Disordered" evidence="5">
    <location>
        <begin position="484"/>
        <end position="522"/>
    </location>
</feature>
<accession>A1D0F6</accession>
<name>A1D0F6_NEOFI</name>
<evidence type="ECO:0000256" key="2">
    <source>
        <dbReference type="ARBA" id="ARBA00023015"/>
    </source>
</evidence>
<dbReference type="Proteomes" id="UP000006702">
    <property type="component" value="Unassembled WGS sequence"/>
</dbReference>
<evidence type="ECO:0000256" key="3">
    <source>
        <dbReference type="ARBA" id="ARBA00023163"/>
    </source>
</evidence>
<dbReference type="EMBL" id="DS027686">
    <property type="protein sequence ID" value="EAW24476.1"/>
    <property type="molecule type" value="Genomic_DNA"/>
</dbReference>
<feature type="domain" description="Xylanolytic transcriptional activator regulatory" evidence="6">
    <location>
        <begin position="193"/>
        <end position="266"/>
    </location>
</feature>
<proteinExistence type="predicted"/>
<sequence length="581" mass="65944">MPTPEQSSPRSPLRAAHRPTRVLACVLCQQRKSVDPEEDDTNDSDKSNEHDKSRFGVREAVFRKTWEEHYDGGSQTLLFGARKFDVKVSTLHPSQVEIFRLWQIYLDNVNPLLKVTHTPTLQARIIDAAADVGNIPPTLEALMFSIYCLAILSLSEEECRTLFGSSRDDLLKGYQFACQQALLNCEVLHPRSLSPILSVAIRIALRMGIHSESSYSRCTILEGEMRRRLWWSLVLFDNRICEMADYKATNLLPTWDCKIPLNVNDFDLQPEMKSRPATHGNPSEALFAVVRSEVGNFTRRSSFHLDFTNPALKTVAKENPLPAAGSLPAFERMIEEKYFASCNPENPLHFMTIWTTRGQLAKNRLLDHYARYSSVPQTETQRDAVVSHALRMIECDTKLMNSPLTKGYHWFLLLHFPLPAYFHIAQDLKRRPTAGHAERSWTVLNDNYAARFGAMKKMNPFFENLARILLQAWKAREAVPRDHDKPLEPPYIVSDVRSKMGQGPSRQAGNTEHSTSASTATMNDSSMSTFIDIGGYGVPYGLEEPGFFDTGYPSTHPTMDLDLDQPVWASVDWYSLQGRGW</sequence>
<keyword evidence="2" id="KW-0805">Transcription regulation</keyword>
<dbReference type="SMART" id="SM00906">
    <property type="entry name" value="Fungal_trans"/>
    <property type="match status" value="1"/>
</dbReference>
<dbReference type="OMA" id="WDCKLPL"/>
<protein>
    <submittedName>
        <fullName evidence="7">Fungal specific transcription factor, putative</fullName>
    </submittedName>
</protein>
<dbReference type="GO" id="GO:0008270">
    <property type="term" value="F:zinc ion binding"/>
    <property type="evidence" value="ECO:0007669"/>
    <property type="project" value="InterPro"/>
</dbReference>
<dbReference type="OrthoDB" id="2269373at2759"/>
<dbReference type="AlphaFoldDB" id="A1D0F6"/>
<evidence type="ECO:0000259" key="6">
    <source>
        <dbReference type="SMART" id="SM00906"/>
    </source>
</evidence>
<dbReference type="InterPro" id="IPR050613">
    <property type="entry name" value="Sec_Metabolite_Reg"/>
</dbReference>
<dbReference type="Pfam" id="PF04082">
    <property type="entry name" value="Fungal_trans"/>
    <property type="match status" value="1"/>
</dbReference>
<dbReference type="CDD" id="cd12148">
    <property type="entry name" value="fungal_TF_MHR"/>
    <property type="match status" value="1"/>
</dbReference>
<dbReference type="PANTHER" id="PTHR31001:SF45">
    <property type="entry name" value="ZN(II)2CYS6 TRANSCRIPTION FACTOR (EUROFUNG)"/>
    <property type="match status" value="1"/>
</dbReference>
<evidence type="ECO:0000256" key="1">
    <source>
        <dbReference type="ARBA" id="ARBA00004123"/>
    </source>
</evidence>
<dbReference type="GO" id="GO:0005634">
    <property type="term" value="C:nucleus"/>
    <property type="evidence" value="ECO:0007669"/>
    <property type="project" value="UniProtKB-SubCell"/>
</dbReference>
<organism evidence="7 8">
    <name type="scientific">Neosartorya fischeri (strain ATCC 1020 / DSM 3700 / CBS 544.65 / FGSC A1164 / JCM 1740 / NRRL 181 / WB 181)</name>
    <name type="common">Aspergillus fischerianus</name>
    <dbReference type="NCBI Taxonomy" id="331117"/>
    <lineage>
        <taxon>Eukaryota</taxon>
        <taxon>Fungi</taxon>
        <taxon>Dikarya</taxon>
        <taxon>Ascomycota</taxon>
        <taxon>Pezizomycotina</taxon>
        <taxon>Eurotiomycetes</taxon>
        <taxon>Eurotiomycetidae</taxon>
        <taxon>Eurotiales</taxon>
        <taxon>Aspergillaceae</taxon>
        <taxon>Aspergillus</taxon>
        <taxon>Aspergillus subgen. Fumigati</taxon>
    </lineage>
</organism>
<dbReference type="KEGG" id="nfi:NFIA_040520"/>
<evidence type="ECO:0000313" key="8">
    <source>
        <dbReference type="Proteomes" id="UP000006702"/>
    </source>
</evidence>
<evidence type="ECO:0000313" key="7">
    <source>
        <dbReference type="EMBL" id="EAW24476.1"/>
    </source>
</evidence>
<evidence type="ECO:0000256" key="4">
    <source>
        <dbReference type="ARBA" id="ARBA00023242"/>
    </source>
</evidence>
<evidence type="ECO:0000256" key="5">
    <source>
        <dbReference type="SAM" id="MobiDB-lite"/>
    </source>
</evidence>
<feature type="compositionally biased region" description="Polar residues" evidence="5">
    <location>
        <begin position="504"/>
        <end position="522"/>
    </location>
</feature>
<dbReference type="RefSeq" id="XP_001266373.1">
    <property type="nucleotide sequence ID" value="XM_001266372.1"/>
</dbReference>
<dbReference type="HOGENOM" id="CLU_004083_5_0_1"/>
<gene>
    <name evidence="7" type="ORF">NFIA_040520</name>
</gene>
<dbReference type="eggNOG" id="ENOG502QYWX">
    <property type="taxonomic scope" value="Eukaryota"/>
</dbReference>
<dbReference type="PANTHER" id="PTHR31001">
    <property type="entry name" value="UNCHARACTERIZED TRANSCRIPTIONAL REGULATORY PROTEIN"/>
    <property type="match status" value="1"/>
</dbReference>
<dbReference type="InterPro" id="IPR007219">
    <property type="entry name" value="XnlR_reg_dom"/>
</dbReference>
<keyword evidence="4" id="KW-0539">Nucleus</keyword>
<keyword evidence="8" id="KW-1185">Reference proteome</keyword>
<dbReference type="VEuPathDB" id="FungiDB:NFIA_040520"/>
<comment type="subcellular location">
    <subcellularLocation>
        <location evidence="1">Nucleus</location>
    </subcellularLocation>
</comment>
<dbReference type="GO" id="GO:0006351">
    <property type="term" value="P:DNA-templated transcription"/>
    <property type="evidence" value="ECO:0007669"/>
    <property type="project" value="InterPro"/>
</dbReference>
<reference evidence="8" key="1">
    <citation type="journal article" date="2008" name="PLoS Genet.">
        <title>Genomic islands in the pathogenic filamentous fungus Aspergillus fumigatus.</title>
        <authorList>
            <person name="Fedorova N.D."/>
            <person name="Khaldi N."/>
            <person name="Joardar V.S."/>
            <person name="Maiti R."/>
            <person name="Amedeo P."/>
            <person name="Anderson M.J."/>
            <person name="Crabtree J."/>
            <person name="Silva J.C."/>
            <person name="Badger J.H."/>
            <person name="Albarraq A."/>
            <person name="Angiuoli S."/>
            <person name="Bussey H."/>
            <person name="Bowyer P."/>
            <person name="Cotty P.J."/>
            <person name="Dyer P.S."/>
            <person name="Egan A."/>
            <person name="Galens K."/>
            <person name="Fraser-Liggett C.M."/>
            <person name="Haas B.J."/>
            <person name="Inman J.M."/>
            <person name="Kent R."/>
            <person name="Lemieux S."/>
            <person name="Malavazi I."/>
            <person name="Orvis J."/>
            <person name="Roemer T."/>
            <person name="Ronning C.M."/>
            <person name="Sundaram J.P."/>
            <person name="Sutton G."/>
            <person name="Turner G."/>
            <person name="Venter J.C."/>
            <person name="White O.R."/>
            <person name="Whitty B.R."/>
            <person name="Youngman P."/>
            <person name="Wolfe K.H."/>
            <person name="Goldman G.H."/>
            <person name="Wortman J.R."/>
            <person name="Jiang B."/>
            <person name="Denning D.W."/>
            <person name="Nierman W.C."/>
        </authorList>
    </citation>
    <scope>NUCLEOTIDE SEQUENCE [LARGE SCALE GENOMIC DNA]</scope>
    <source>
        <strain evidence="8">ATCC 1020 / DSM 3700 / CBS 544.65 / FGSC A1164 / JCM 1740 / NRRL 181 / WB 181</strain>
    </source>
</reference>
<feature type="region of interest" description="Disordered" evidence="5">
    <location>
        <begin position="32"/>
        <end position="52"/>
    </location>
</feature>
<dbReference type="GeneID" id="4592917"/>
<dbReference type="GO" id="GO:0003677">
    <property type="term" value="F:DNA binding"/>
    <property type="evidence" value="ECO:0007669"/>
    <property type="project" value="InterPro"/>
</dbReference>
<keyword evidence="3" id="KW-0804">Transcription</keyword>